<feature type="domain" description="Glycosyltransferase family 28 N-terminal" evidence="11">
    <location>
        <begin position="4"/>
        <end position="137"/>
    </location>
</feature>
<sequence length="343" mass="38626">MNIMISATKTGGHVFPAVEVGKYFKSNNHNVFFFGSGSEIELKAIDGKNFKYFSQSIKSFRGKGLIGKFSVLFSLPLYVLRSIRIIKKNKIDAFIGFGGFATIPISIASYLCKIPVYTHEQNSVQGSANSLISNFAKINFLGMKTTKEISRSKFVGNPIRKDFVFSLKNETSDFIKIYVTGGSQGAEYLNTTIPMILSKLNKKIQVRHQSGKGNEASVKTLYNNFNIDAEVREFFINPNENIAWSDFVVTRCGALSLAEISSMNRGMVMVPLPSSIDNHQLHNAEFYFSCNLGIIHEQKNDNDELISALNKLIKEEVYKTWESNNIIDHHDAVRKIYENILKK</sequence>
<name>J5KPU2_9GAMM</name>
<dbReference type="SUPFAM" id="SSF53756">
    <property type="entry name" value="UDP-Glycosyltransferase/glycogen phosphorylase"/>
    <property type="match status" value="1"/>
</dbReference>
<evidence type="ECO:0000256" key="4">
    <source>
        <dbReference type="ARBA" id="ARBA00022679"/>
    </source>
</evidence>
<keyword evidence="3 10" id="KW-0328">Glycosyltransferase</keyword>
<dbReference type="GO" id="GO:0050511">
    <property type="term" value="F:undecaprenyldiphospho-muramoylpentapeptide beta-N-acetylglucosaminyltransferase activity"/>
    <property type="evidence" value="ECO:0007669"/>
    <property type="project" value="UniProtKB-UniRule"/>
</dbReference>
<evidence type="ECO:0000313" key="14">
    <source>
        <dbReference type="Proteomes" id="UP000010116"/>
    </source>
</evidence>
<evidence type="ECO:0000256" key="2">
    <source>
        <dbReference type="ARBA" id="ARBA00022618"/>
    </source>
</evidence>
<dbReference type="PANTHER" id="PTHR21015">
    <property type="entry name" value="UDP-N-ACETYLGLUCOSAMINE--N-ACETYLMURAMYL-(PENTAPEPTIDE) PYROPHOSPHORYL-UNDECAPRENOL N-ACETYLGLUCOSAMINE TRANSFERASE 1"/>
    <property type="match status" value="1"/>
</dbReference>
<dbReference type="HAMAP" id="MF_00033">
    <property type="entry name" value="MurG"/>
    <property type="match status" value="1"/>
</dbReference>
<dbReference type="GO" id="GO:0051991">
    <property type="term" value="F:UDP-N-acetyl-D-glucosamine:N-acetylmuramoyl-L-alanyl-D-glutamyl-meso-2,6-diaminopimelyl-D-alanyl-D-alanine-diphosphoundecaprenol 4-beta-N-acetylglucosaminlytransferase activity"/>
    <property type="evidence" value="ECO:0007669"/>
    <property type="project" value="RHEA"/>
</dbReference>
<dbReference type="InterPro" id="IPR004276">
    <property type="entry name" value="GlycoTrans_28_N"/>
</dbReference>
<dbReference type="GO" id="GO:0051301">
    <property type="term" value="P:cell division"/>
    <property type="evidence" value="ECO:0007669"/>
    <property type="project" value="UniProtKB-KW"/>
</dbReference>
<evidence type="ECO:0000256" key="1">
    <source>
        <dbReference type="ARBA" id="ARBA00022475"/>
    </source>
</evidence>
<keyword evidence="2 10" id="KW-0132">Cell division</keyword>
<accession>J5KPU2</accession>
<feature type="binding site" evidence="10">
    <location>
        <position position="160"/>
    </location>
    <ligand>
        <name>UDP-N-acetyl-alpha-D-glucosamine</name>
        <dbReference type="ChEBI" id="CHEBI:57705"/>
    </ligand>
</feature>
<dbReference type="AlphaFoldDB" id="J5KPU2"/>
<comment type="caution">
    <text evidence="10">Lacks conserved residue(s) required for the propagation of feature annotation.</text>
</comment>
<dbReference type="Proteomes" id="UP000010116">
    <property type="component" value="Unassembled WGS sequence"/>
</dbReference>
<comment type="catalytic activity">
    <reaction evidence="10">
        <text>di-trans,octa-cis-undecaprenyl diphospho-N-acetyl-alpha-D-muramoyl-L-alanyl-D-glutamyl-meso-2,6-diaminopimeloyl-D-alanyl-D-alanine + UDP-N-acetyl-alpha-D-glucosamine = di-trans,octa-cis-undecaprenyl diphospho-[N-acetyl-alpha-D-glucosaminyl-(1-&gt;4)]-N-acetyl-alpha-D-muramoyl-L-alanyl-D-glutamyl-meso-2,6-diaminopimeloyl-D-alanyl-D-alanine + UDP + H(+)</text>
        <dbReference type="Rhea" id="RHEA:31227"/>
        <dbReference type="ChEBI" id="CHEBI:15378"/>
        <dbReference type="ChEBI" id="CHEBI:57705"/>
        <dbReference type="ChEBI" id="CHEBI:58223"/>
        <dbReference type="ChEBI" id="CHEBI:61387"/>
        <dbReference type="ChEBI" id="CHEBI:61388"/>
        <dbReference type="EC" id="2.4.1.227"/>
    </reaction>
</comment>
<dbReference type="Pfam" id="PF03033">
    <property type="entry name" value="Glyco_transf_28"/>
    <property type="match status" value="1"/>
</dbReference>
<keyword evidence="8 10" id="KW-0131">Cell cycle</keyword>
<dbReference type="UniPathway" id="UPA00219"/>
<keyword evidence="9 10" id="KW-0961">Cell wall biogenesis/degradation</keyword>
<dbReference type="Pfam" id="PF04101">
    <property type="entry name" value="Glyco_tran_28_C"/>
    <property type="match status" value="1"/>
</dbReference>
<reference evidence="13 14" key="1">
    <citation type="journal article" date="2012" name="ISME J.">
        <title>Genomic insights to SAR86, an abundant and uncultivated marine bacterial lineage.</title>
        <authorList>
            <person name="Dupont C.L."/>
            <person name="Rusch D.B."/>
            <person name="Yooseph S."/>
            <person name="Lombardo M.J."/>
            <person name="Richter R.A."/>
            <person name="Valas R."/>
            <person name="Novotny M."/>
            <person name="Yee-Greenbaum J."/>
            <person name="Selengut J.D."/>
            <person name="Haft D.H."/>
            <person name="Halpern A.L."/>
            <person name="Lasken R.S."/>
            <person name="Nealson K."/>
            <person name="Friedman R."/>
            <person name="Venter J.C."/>
        </authorList>
    </citation>
    <scope>NUCLEOTIDE SEQUENCE [LARGE SCALE GENOMIC DNA]</scope>
</reference>
<dbReference type="EC" id="2.4.1.227" evidence="10"/>
<evidence type="ECO:0000256" key="10">
    <source>
        <dbReference type="HAMAP-Rule" id="MF_00033"/>
    </source>
</evidence>
<keyword evidence="5 10" id="KW-0133">Cell shape</keyword>
<feature type="binding site" evidence="10">
    <location>
        <position position="280"/>
    </location>
    <ligand>
        <name>UDP-N-acetyl-alpha-D-glucosamine</name>
        <dbReference type="ChEBI" id="CHEBI:57705"/>
    </ligand>
</feature>
<dbReference type="PANTHER" id="PTHR21015:SF22">
    <property type="entry name" value="GLYCOSYLTRANSFERASE"/>
    <property type="match status" value="1"/>
</dbReference>
<dbReference type="Gene3D" id="3.40.50.2000">
    <property type="entry name" value="Glycogen Phosphorylase B"/>
    <property type="match status" value="2"/>
</dbReference>
<comment type="function">
    <text evidence="10">Cell wall formation. Catalyzes the transfer of a GlcNAc subunit on undecaprenyl-pyrophosphoryl-MurNAc-pentapeptide (lipid intermediate I) to form undecaprenyl-pyrophosphoryl-MurNAc-(pentapeptide)GlcNAc (lipid intermediate II).</text>
</comment>
<feature type="binding site" evidence="10">
    <location>
        <position position="183"/>
    </location>
    <ligand>
        <name>UDP-N-acetyl-alpha-D-glucosamine</name>
        <dbReference type="ChEBI" id="CHEBI:57705"/>
    </ligand>
</feature>
<feature type="domain" description="Glycosyl transferase family 28 C-terminal" evidence="12">
    <location>
        <begin position="177"/>
        <end position="318"/>
    </location>
</feature>
<dbReference type="InterPro" id="IPR006009">
    <property type="entry name" value="GlcNAc_MurG"/>
</dbReference>
<comment type="similarity">
    <text evidence="10">Belongs to the glycosyltransferase 28 family. MurG subfamily.</text>
</comment>
<dbReference type="HOGENOM" id="CLU_037404_2_0_6"/>
<evidence type="ECO:0000259" key="11">
    <source>
        <dbReference type="Pfam" id="PF03033"/>
    </source>
</evidence>
<proteinExistence type="inferred from homology"/>
<evidence type="ECO:0000256" key="5">
    <source>
        <dbReference type="ARBA" id="ARBA00022960"/>
    </source>
</evidence>
<evidence type="ECO:0000256" key="6">
    <source>
        <dbReference type="ARBA" id="ARBA00022984"/>
    </source>
</evidence>
<evidence type="ECO:0000259" key="12">
    <source>
        <dbReference type="Pfam" id="PF04101"/>
    </source>
</evidence>
<dbReference type="CDD" id="cd03785">
    <property type="entry name" value="GT28_MurG"/>
    <property type="match status" value="1"/>
</dbReference>
<dbReference type="GO" id="GO:0008360">
    <property type="term" value="P:regulation of cell shape"/>
    <property type="evidence" value="ECO:0007669"/>
    <property type="project" value="UniProtKB-KW"/>
</dbReference>
<protein>
    <recommendedName>
        <fullName evidence="10">UDP-N-acetylglucosamine--N-acetylmuramyl-(pentapeptide) pyrophosphoryl-undecaprenol N-acetylglucosamine transferase</fullName>
        <ecNumber evidence="10">2.4.1.227</ecNumber>
    </recommendedName>
    <alternativeName>
        <fullName evidence="10">Undecaprenyl-PP-MurNAc-pentapeptide-UDPGlcNAc GlcNAc transferase</fullName>
    </alternativeName>
</protein>
<dbReference type="GO" id="GO:0009252">
    <property type="term" value="P:peptidoglycan biosynthetic process"/>
    <property type="evidence" value="ECO:0007669"/>
    <property type="project" value="UniProtKB-UniRule"/>
</dbReference>
<keyword evidence="7 10" id="KW-0472">Membrane</keyword>
<comment type="subcellular location">
    <subcellularLocation>
        <location evidence="10">Cell membrane</location>
        <topology evidence="10">Peripheral membrane protein</topology>
        <orientation evidence="10">Cytoplasmic side</orientation>
    </subcellularLocation>
</comment>
<evidence type="ECO:0000256" key="9">
    <source>
        <dbReference type="ARBA" id="ARBA00023316"/>
    </source>
</evidence>
<gene>
    <name evidence="10" type="primary">murG</name>
    <name evidence="13" type="ORF">NT02SARS_0329</name>
</gene>
<comment type="pathway">
    <text evidence="10">Cell wall biogenesis; peptidoglycan biosynthesis.</text>
</comment>
<evidence type="ECO:0000256" key="8">
    <source>
        <dbReference type="ARBA" id="ARBA00023306"/>
    </source>
</evidence>
<feature type="binding site" evidence="10">
    <location>
        <begin position="10"/>
        <end position="12"/>
    </location>
    <ligand>
        <name>UDP-N-acetyl-alpha-D-glucosamine</name>
        <dbReference type="ChEBI" id="CHEBI:57705"/>
    </ligand>
</feature>
<dbReference type="GO" id="GO:0071555">
    <property type="term" value="P:cell wall organization"/>
    <property type="evidence" value="ECO:0007669"/>
    <property type="project" value="UniProtKB-KW"/>
</dbReference>
<evidence type="ECO:0000313" key="13">
    <source>
        <dbReference type="EMBL" id="EJP73666.1"/>
    </source>
</evidence>
<keyword evidence="1 10" id="KW-1003">Cell membrane</keyword>
<dbReference type="EMBL" id="JH611165">
    <property type="protein sequence ID" value="EJP73666.1"/>
    <property type="molecule type" value="Genomic_DNA"/>
</dbReference>
<dbReference type="GO" id="GO:0005975">
    <property type="term" value="P:carbohydrate metabolic process"/>
    <property type="evidence" value="ECO:0007669"/>
    <property type="project" value="InterPro"/>
</dbReference>
<keyword evidence="6 10" id="KW-0573">Peptidoglycan synthesis</keyword>
<dbReference type="GO" id="GO:0005886">
    <property type="term" value="C:plasma membrane"/>
    <property type="evidence" value="ECO:0007669"/>
    <property type="project" value="UniProtKB-SubCell"/>
</dbReference>
<dbReference type="InterPro" id="IPR007235">
    <property type="entry name" value="Glyco_trans_28_C"/>
</dbReference>
<evidence type="ECO:0000256" key="3">
    <source>
        <dbReference type="ARBA" id="ARBA00022676"/>
    </source>
</evidence>
<feature type="binding site" evidence="10">
    <location>
        <position position="122"/>
    </location>
    <ligand>
        <name>UDP-N-acetyl-alpha-D-glucosamine</name>
        <dbReference type="ChEBI" id="CHEBI:57705"/>
    </ligand>
</feature>
<evidence type="ECO:0000256" key="7">
    <source>
        <dbReference type="ARBA" id="ARBA00023136"/>
    </source>
</evidence>
<keyword evidence="4 10" id="KW-0808">Transferase</keyword>
<organism evidence="13 14">
    <name type="scientific">SAR86 cluster bacterium SAR86B</name>
    <dbReference type="NCBI Taxonomy" id="1123867"/>
    <lineage>
        <taxon>Bacteria</taxon>
        <taxon>Pseudomonadati</taxon>
        <taxon>Pseudomonadota</taxon>
        <taxon>Gammaproteobacteria</taxon>
        <taxon>SAR86 cluster</taxon>
    </lineage>
</organism>